<dbReference type="EMBL" id="JADKIO010000006">
    <property type="protein sequence ID" value="MBK9796475.1"/>
    <property type="molecule type" value="Genomic_DNA"/>
</dbReference>
<comment type="caution">
    <text evidence="2">The sequence shown here is derived from an EMBL/GenBank/DDBJ whole genome shotgun (WGS) entry which is preliminary data.</text>
</comment>
<sequence>MRCAPWLFLPTLVIVVGCTRPEVEAFRQRPTPVRVTVTLPARLQDREALQKEYAYALRARLATRLTVVPEGVKPPVGTSELRVDIQDIAPAPGQASPAAIGVATGVTVGALSAVSGNRGWGLVDGLFWGLWVGSHAAAHQERVQDRLGYRPQAVRAQLSLLQPGNPEPLWVDAIDPREVVEAMDPLPRGHRDDDGRIREEEAKGFARAVVQKLSAYFQLTRLTEQQFYEDPAAPRSEPRVAEPPTPAPPAPPPPPPADLPPPPPPEPKRD</sequence>
<evidence type="ECO:0000256" key="1">
    <source>
        <dbReference type="SAM" id="MobiDB-lite"/>
    </source>
</evidence>
<reference evidence="2" key="1">
    <citation type="submission" date="2020-10" db="EMBL/GenBank/DDBJ databases">
        <title>Connecting structure to function with the recovery of over 1000 high-quality activated sludge metagenome-assembled genomes encoding full-length rRNA genes using long-read sequencing.</title>
        <authorList>
            <person name="Singleton C.M."/>
            <person name="Petriglieri F."/>
            <person name="Kristensen J.M."/>
            <person name="Kirkegaard R.H."/>
            <person name="Michaelsen T.Y."/>
            <person name="Andersen M.H."/>
            <person name="Karst S.M."/>
            <person name="Dueholm M.S."/>
            <person name="Nielsen P.H."/>
            <person name="Albertsen M."/>
        </authorList>
    </citation>
    <scope>NUCLEOTIDE SEQUENCE</scope>
    <source>
        <strain evidence="2">Skiv_18-Q3-R9-52_MAXAC.067</strain>
    </source>
</reference>
<proteinExistence type="predicted"/>
<dbReference type="AlphaFoldDB" id="A0A9D7XLG0"/>
<evidence type="ECO:0000313" key="3">
    <source>
        <dbReference type="Proteomes" id="UP000886657"/>
    </source>
</evidence>
<accession>A0A9D7XLG0</accession>
<dbReference type="Proteomes" id="UP000886657">
    <property type="component" value="Unassembled WGS sequence"/>
</dbReference>
<evidence type="ECO:0000313" key="2">
    <source>
        <dbReference type="EMBL" id="MBK9796475.1"/>
    </source>
</evidence>
<protein>
    <submittedName>
        <fullName evidence="2">Uncharacterized protein</fullName>
    </submittedName>
</protein>
<gene>
    <name evidence="2" type="ORF">IPP58_08235</name>
</gene>
<dbReference type="PROSITE" id="PS51257">
    <property type="entry name" value="PROKAR_LIPOPROTEIN"/>
    <property type="match status" value="1"/>
</dbReference>
<feature type="compositionally biased region" description="Pro residues" evidence="1">
    <location>
        <begin position="241"/>
        <end position="270"/>
    </location>
</feature>
<organism evidence="2 3">
    <name type="scientific">Candidatus Geothrix skivensis</name>
    <dbReference type="NCBI Taxonomy" id="2954439"/>
    <lineage>
        <taxon>Bacteria</taxon>
        <taxon>Pseudomonadati</taxon>
        <taxon>Acidobacteriota</taxon>
        <taxon>Holophagae</taxon>
        <taxon>Holophagales</taxon>
        <taxon>Holophagaceae</taxon>
        <taxon>Geothrix</taxon>
    </lineage>
</organism>
<feature type="region of interest" description="Disordered" evidence="1">
    <location>
        <begin position="227"/>
        <end position="270"/>
    </location>
</feature>
<name>A0A9D7XLG0_9BACT</name>